<dbReference type="GO" id="GO:0016651">
    <property type="term" value="F:oxidoreductase activity, acting on NAD(P)H"/>
    <property type="evidence" value="ECO:0007669"/>
    <property type="project" value="InterPro"/>
</dbReference>
<evidence type="ECO:0000313" key="6">
    <source>
        <dbReference type="Proteomes" id="UP000095255"/>
    </source>
</evidence>
<keyword evidence="6" id="KW-1185">Reference proteome</keyword>
<evidence type="ECO:0000259" key="4">
    <source>
        <dbReference type="Pfam" id="PF00329"/>
    </source>
</evidence>
<dbReference type="Gene3D" id="3.30.460.80">
    <property type="entry name" value="NADH:ubiquinone oxidoreductase, 30kDa subunit"/>
    <property type="match status" value="1"/>
</dbReference>
<dbReference type="OrthoDB" id="9803286at2"/>
<dbReference type="InterPro" id="IPR001268">
    <property type="entry name" value="NADH_UbQ_OxRdtase_30kDa_su"/>
</dbReference>
<dbReference type="InterPro" id="IPR010218">
    <property type="entry name" value="NADH_DH_suC"/>
</dbReference>
<dbReference type="PANTHER" id="PTHR10884">
    <property type="entry name" value="NADH DEHYDROGENASE UBIQUINONE IRON-SULFUR PROTEIN 3"/>
    <property type="match status" value="1"/>
</dbReference>
<comment type="similarity">
    <text evidence="1">Belongs to the complex I 30 kDa subunit family.</text>
</comment>
<evidence type="ECO:0000256" key="1">
    <source>
        <dbReference type="ARBA" id="ARBA00007569"/>
    </source>
</evidence>
<protein>
    <recommendedName>
        <fullName evidence="3">NAD(P)H dehydrogenase subunit J</fullName>
    </recommendedName>
</protein>
<proteinExistence type="inferred from homology"/>
<gene>
    <name evidence="5" type="ORF">BHU72_04995</name>
</gene>
<organism evidence="5 6">
    <name type="scientific">Desulfuribacillus stibiiarsenatis</name>
    <dbReference type="NCBI Taxonomy" id="1390249"/>
    <lineage>
        <taxon>Bacteria</taxon>
        <taxon>Bacillati</taxon>
        <taxon>Bacillota</taxon>
        <taxon>Desulfuribacillia</taxon>
        <taxon>Desulfuribacillales</taxon>
        <taxon>Desulfuribacillaceae</taxon>
        <taxon>Desulfuribacillus</taxon>
    </lineage>
</organism>
<dbReference type="PANTHER" id="PTHR10884:SF14">
    <property type="entry name" value="NADH DEHYDROGENASE [UBIQUINONE] IRON-SULFUR PROTEIN 3, MITOCHONDRIAL"/>
    <property type="match status" value="1"/>
</dbReference>
<dbReference type="EMBL" id="MJAT01000022">
    <property type="protein sequence ID" value="OEH85444.1"/>
    <property type="molecule type" value="Genomic_DNA"/>
</dbReference>
<dbReference type="Pfam" id="PF00329">
    <property type="entry name" value="Complex1_30kDa"/>
    <property type="match status" value="1"/>
</dbReference>
<dbReference type="RefSeq" id="WP_069702271.1">
    <property type="nucleotide sequence ID" value="NZ_MJAT01000022.1"/>
</dbReference>
<sequence>MSQEVLNLIIDKVKSIAGPDAIIDSKLNFDIPYVVLDSSSWTTDLANMLKQDDALQFDFLCFVSGVDYKEHMEVVYQLHSLNKDQYIMLKIKTSRENPSVISVASVWGTADWHEREAYDLLGIDFVGHPNLTRILLEDDWEGHPLRKDYNIDKETLGLD</sequence>
<evidence type="ECO:0000256" key="2">
    <source>
        <dbReference type="ARBA" id="ARBA00022448"/>
    </source>
</evidence>
<keyword evidence="2" id="KW-0813">Transport</keyword>
<comment type="caution">
    <text evidence="5">The sequence shown here is derived from an EMBL/GenBank/DDBJ whole genome shotgun (WGS) entry which is preliminary data.</text>
</comment>
<dbReference type="STRING" id="1390249.BHU72_04995"/>
<evidence type="ECO:0000256" key="3">
    <source>
        <dbReference type="ARBA" id="ARBA00031773"/>
    </source>
</evidence>
<evidence type="ECO:0000313" key="5">
    <source>
        <dbReference type="EMBL" id="OEH85444.1"/>
    </source>
</evidence>
<reference evidence="5 6" key="1">
    <citation type="submission" date="2016-09" db="EMBL/GenBank/DDBJ databases">
        <title>Desulfuribacillus arsenicus sp. nov., an obligately anaerobic, dissimilatory arsenic- and antimonate-reducing bacterium isolated from anoxic sediments.</title>
        <authorList>
            <person name="Abin C.A."/>
            <person name="Hollibaugh J.T."/>
        </authorList>
    </citation>
    <scope>NUCLEOTIDE SEQUENCE [LARGE SCALE GENOMIC DNA]</scope>
    <source>
        <strain evidence="5 6">MLFW-2</strain>
    </source>
</reference>
<feature type="domain" description="NADH:ubiquinone oxidoreductase 30kDa subunit" evidence="4">
    <location>
        <begin position="43"/>
        <end position="154"/>
    </location>
</feature>
<dbReference type="Proteomes" id="UP000095255">
    <property type="component" value="Unassembled WGS sequence"/>
</dbReference>
<dbReference type="NCBIfam" id="TIGR01961">
    <property type="entry name" value="NuoC_fam"/>
    <property type="match status" value="1"/>
</dbReference>
<dbReference type="GO" id="GO:0008137">
    <property type="term" value="F:NADH dehydrogenase (ubiquinone) activity"/>
    <property type="evidence" value="ECO:0007669"/>
    <property type="project" value="InterPro"/>
</dbReference>
<dbReference type="SUPFAM" id="SSF143243">
    <property type="entry name" value="Nqo5-like"/>
    <property type="match status" value="1"/>
</dbReference>
<dbReference type="InterPro" id="IPR037232">
    <property type="entry name" value="NADH_quin_OxRdtase_su_C/D-like"/>
</dbReference>
<dbReference type="AlphaFoldDB" id="A0A1E5L5V1"/>
<accession>A0A1E5L5V1</accession>
<name>A0A1E5L5V1_9FIRM</name>